<dbReference type="OrthoDB" id="9786812at2"/>
<comment type="caution">
    <text evidence="3">The sequence shown here is derived from an EMBL/GenBank/DDBJ whole genome shotgun (WGS) entry which is preliminary data.</text>
</comment>
<proteinExistence type="predicted"/>
<dbReference type="PRINTS" id="PR00097">
    <property type="entry name" value="ANTSNTHASEII"/>
</dbReference>
<dbReference type="EMBL" id="WAIE01000006">
    <property type="protein sequence ID" value="KAB1440821.1"/>
    <property type="molecule type" value="Genomic_DNA"/>
</dbReference>
<dbReference type="PANTHER" id="PTHR43418">
    <property type="entry name" value="MULTIFUNCTIONAL TRYPTOPHAN BIOSYNTHESIS PROTEIN-RELATED"/>
    <property type="match status" value="1"/>
</dbReference>
<dbReference type="Gene3D" id="3.40.50.880">
    <property type="match status" value="1"/>
</dbReference>
<evidence type="ECO:0000259" key="2">
    <source>
        <dbReference type="Pfam" id="PF00117"/>
    </source>
</evidence>
<keyword evidence="4" id="KW-1185">Reference proteome</keyword>
<dbReference type="AlphaFoldDB" id="A0A6N6MZJ6"/>
<dbReference type="InterPro" id="IPR050472">
    <property type="entry name" value="Anth_synth/Amidotransfase"/>
</dbReference>
<gene>
    <name evidence="3" type="ORF">F8A88_12785</name>
</gene>
<reference evidence="3 4" key="1">
    <citation type="journal article" date="2017" name="Int. J. Syst. Evol. Microbiol.">
        <title>Desulfovibrio senegalensis sp. nov., a mesophilic sulfate reducer isolated from marine sediment.</title>
        <authorList>
            <person name="Thioye A."/>
            <person name="Gam Z.B.A."/>
            <person name="Mbengue M."/>
            <person name="Cayol J.L."/>
            <person name="Joseph-Bartoli M."/>
            <person name="Toure-Kane C."/>
            <person name="Labat M."/>
        </authorList>
    </citation>
    <scope>NUCLEOTIDE SEQUENCE [LARGE SCALE GENOMIC DNA]</scope>
    <source>
        <strain evidence="3 4">DSM 101509</strain>
    </source>
</reference>
<dbReference type="CDD" id="cd01743">
    <property type="entry name" value="GATase1_Anthranilate_Synthase"/>
    <property type="match status" value="1"/>
</dbReference>
<evidence type="ECO:0000313" key="3">
    <source>
        <dbReference type="EMBL" id="KAB1440821.1"/>
    </source>
</evidence>
<dbReference type="PROSITE" id="PS51273">
    <property type="entry name" value="GATASE_TYPE_1"/>
    <property type="match status" value="1"/>
</dbReference>
<dbReference type="PANTHER" id="PTHR43418:SF4">
    <property type="entry name" value="MULTIFUNCTIONAL TRYPTOPHAN BIOSYNTHESIS PROTEIN"/>
    <property type="match status" value="1"/>
</dbReference>
<dbReference type="InterPro" id="IPR017926">
    <property type="entry name" value="GATASE"/>
</dbReference>
<protein>
    <submittedName>
        <fullName evidence="3">Aminodeoxychorismate/anthranilate synthase component II</fullName>
    </submittedName>
</protein>
<evidence type="ECO:0000256" key="1">
    <source>
        <dbReference type="ARBA" id="ARBA00022962"/>
    </source>
</evidence>
<dbReference type="Proteomes" id="UP000438699">
    <property type="component" value="Unassembled WGS sequence"/>
</dbReference>
<dbReference type="SUPFAM" id="SSF52317">
    <property type="entry name" value="Class I glutamine amidotransferase-like"/>
    <property type="match status" value="1"/>
</dbReference>
<organism evidence="3 4">
    <name type="scientific">Pseudodesulfovibrio senegalensis</name>
    <dbReference type="NCBI Taxonomy" id="1721087"/>
    <lineage>
        <taxon>Bacteria</taxon>
        <taxon>Pseudomonadati</taxon>
        <taxon>Thermodesulfobacteriota</taxon>
        <taxon>Desulfovibrionia</taxon>
        <taxon>Desulfovibrionales</taxon>
        <taxon>Desulfovibrionaceae</taxon>
    </lineage>
</organism>
<dbReference type="PRINTS" id="PR00096">
    <property type="entry name" value="GATASE"/>
</dbReference>
<dbReference type="InterPro" id="IPR029062">
    <property type="entry name" value="Class_I_gatase-like"/>
</dbReference>
<dbReference type="GO" id="GO:0005829">
    <property type="term" value="C:cytosol"/>
    <property type="evidence" value="ECO:0007669"/>
    <property type="project" value="TreeGrafter"/>
</dbReference>
<dbReference type="GO" id="GO:0004049">
    <property type="term" value="F:anthranilate synthase activity"/>
    <property type="evidence" value="ECO:0007669"/>
    <property type="project" value="TreeGrafter"/>
</dbReference>
<dbReference type="Pfam" id="PF00117">
    <property type="entry name" value="GATase"/>
    <property type="match status" value="1"/>
</dbReference>
<dbReference type="InterPro" id="IPR006221">
    <property type="entry name" value="TrpG/PapA_dom"/>
</dbReference>
<dbReference type="GO" id="GO:0000162">
    <property type="term" value="P:L-tryptophan biosynthetic process"/>
    <property type="evidence" value="ECO:0007669"/>
    <property type="project" value="TreeGrafter"/>
</dbReference>
<evidence type="ECO:0000313" key="4">
    <source>
        <dbReference type="Proteomes" id="UP000438699"/>
    </source>
</evidence>
<name>A0A6N6MZJ6_9BACT</name>
<feature type="domain" description="Glutamine amidotransferase" evidence="2">
    <location>
        <begin position="4"/>
        <end position="175"/>
    </location>
</feature>
<sequence length="182" mass="20098">MRILLIDNNDSFTRNLEHLLVRAVRQACADVRVDVLGHSSMPRKFDSWDMIVISPGPGAPRDYAGYGAVMDSGLPVLGVCLGMQIINVHFGGSVDRLADCVHGKTDTIRYNDRTMSVARYHSLYCSTVGKGLRVAAANDAGVPMIVAHESRPVMGMQFHPESFLTEHGEYFIHDALQRIVRS</sequence>
<dbReference type="RefSeq" id="WP_151151565.1">
    <property type="nucleotide sequence ID" value="NZ_WAIE01000006.1"/>
</dbReference>
<accession>A0A6N6MZJ6</accession>
<keyword evidence="1" id="KW-0315">Glutamine amidotransferase</keyword>